<dbReference type="EMBL" id="NXIB02000132">
    <property type="protein sequence ID" value="PHX54016.1"/>
    <property type="molecule type" value="Genomic_DNA"/>
</dbReference>
<dbReference type="OrthoDB" id="104167at2"/>
<proteinExistence type="predicted"/>
<dbReference type="InterPro" id="IPR003959">
    <property type="entry name" value="ATPase_AAA_core"/>
</dbReference>
<dbReference type="PANTHER" id="PTHR32182:SF25">
    <property type="entry name" value="SLR1056 PROTEIN"/>
    <property type="match status" value="1"/>
</dbReference>
<accession>A0A2G4EX19</accession>
<organism evidence="3 4">
    <name type="scientific">Tychonema bourrellyi FEM_GT703</name>
    <dbReference type="NCBI Taxonomy" id="2040638"/>
    <lineage>
        <taxon>Bacteria</taxon>
        <taxon>Bacillati</taxon>
        <taxon>Cyanobacteriota</taxon>
        <taxon>Cyanophyceae</taxon>
        <taxon>Oscillatoriophycideae</taxon>
        <taxon>Oscillatoriales</taxon>
        <taxon>Microcoleaceae</taxon>
        <taxon>Tychonema</taxon>
    </lineage>
</organism>
<evidence type="ECO:0000313" key="4">
    <source>
        <dbReference type="Proteomes" id="UP000226442"/>
    </source>
</evidence>
<feature type="region of interest" description="Disordered" evidence="1">
    <location>
        <begin position="153"/>
        <end position="177"/>
    </location>
</feature>
<dbReference type="GO" id="GO:0006302">
    <property type="term" value="P:double-strand break repair"/>
    <property type="evidence" value="ECO:0007669"/>
    <property type="project" value="TreeGrafter"/>
</dbReference>
<sequence>MQGKRFIRTLRLKNFLSYGSEGEEIELQPLNVLIGPNASGKSNLIDAVGILQSTPNDINTPFRQGGGIGEWLWKGENNSRNLPTATIEATVDYPNETIPLRYQISFTMVGQKLQIVDEAVENEERLGPSYEDVYLFYRYRNGNPVLNIRNVSAEGTGTNRGERRLSRDEINPSQSVLSQKQDKDFYPELAYLNNQFSNIRIYREWNLGRYTPPRKPQPSDLPNDFLEEDASNLAHVLNDLDYQGIKPLLIKQLQKFYEAVGDITTRLEGSTIQTFLRDKKFNRAIPATRLSDGTLRYLCLLTLLCHPSPPPLICIEEPELGLHPDILSTVAELLIAASKRTQIIVTTHSDALVSGLSEVPESVLVCEQNNTGTHLRRLEPPQLKKWLEKYTLGDLWRMGHIGGNRW</sequence>
<evidence type="ECO:0000313" key="3">
    <source>
        <dbReference type="EMBL" id="PHX54016.1"/>
    </source>
</evidence>
<feature type="domain" description="ATPase AAA-type core" evidence="2">
    <location>
        <begin position="30"/>
        <end position="354"/>
    </location>
</feature>
<dbReference type="GO" id="GO:0000731">
    <property type="term" value="P:DNA synthesis involved in DNA repair"/>
    <property type="evidence" value="ECO:0007669"/>
    <property type="project" value="TreeGrafter"/>
</dbReference>
<dbReference type="PIRSF" id="PIRSF029347">
    <property type="entry name" value="RecF"/>
    <property type="match status" value="1"/>
</dbReference>
<dbReference type="GO" id="GO:0016887">
    <property type="term" value="F:ATP hydrolysis activity"/>
    <property type="evidence" value="ECO:0007669"/>
    <property type="project" value="InterPro"/>
</dbReference>
<dbReference type="PANTHER" id="PTHR32182">
    <property type="entry name" value="DNA REPLICATION AND REPAIR PROTEIN RECF"/>
    <property type="match status" value="1"/>
</dbReference>
<dbReference type="RefSeq" id="WP_096828209.1">
    <property type="nucleotide sequence ID" value="NZ_NXIB02000132.1"/>
</dbReference>
<dbReference type="Proteomes" id="UP000226442">
    <property type="component" value="Unassembled WGS sequence"/>
</dbReference>
<dbReference type="GO" id="GO:0005524">
    <property type="term" value="F:ATP binding"/>
    <property type="evidence" value="ECO:0007669"/>
    <property type="project" value="InterPro"/>
</dbReference>
<comment type="caution">
    <text evidence="3">The sequence shown here is derived from an EMBL/GenBank/DDBJ whole genome shotgun (WGS) entry which is preliminary data.</text>
</comment>
<name>A0A2G4EX19_9CYAN</name>
<evidence type="ECO:0000259" key="2">
    <source>
        <dbReference type="Pfam" id="PF13304"/>
    </source>
</evidence>
<dbReference type="Pfam" id="PF13304">
    <property type="entry name" value="AAA_21"/>
    <property type="match status" value="1"/>
</dbReference>
<dbReference type="Gene3D" id="3.40.50.300">
    <property type="entry name" value="P-loop containing nucleotide triphosphate hydrolases"/>
    <property type="match status" value="1"/>
</dbReference>
<reference evidence="3" key="1">
    <citation type="submission" date="2017-10" db="EMBL/GenBank/DDBJ databases">
        <title>Draft genome sequence of the planktic cyanobacteria Tychonema bourrellyi isolated from alpine lentic freshwater.</title>
        <authorList>
            <person name="Tett A."/>
            <person name="Armanini F."/>
            <person name="Asnicar F."/>
            <person name="Boscaini A."/>
            <person name="Pasolli E."/>
            <person name="Zolfo M."/>
            <person name="Donati C."/>
            <person name="Salmaso N."/>
            <person name="Segata N."/>
        </authorList>
    </citation>
    <scope>NUCLEOTIDE SEQUENCE</scope>
    <source>
        <strain evidence="3">FEM_GT703</strain>
    </source>
</reference>
<dbReference type="SUPFAM" id="SSF52540">
    <property type="entry name" value="P-loop containing nucleoside triphosphate hydrolases"/>
    <property type="match status" value="1"/>
</dbReference>
<dbReference type="InterPro" id="IPR027417">
    <property type="entry name" value="P-loop_NTPase"/>
</dbReference>
<dbReference type="InterPro" id="IPR014555">
    <property type="entry name" value="RecF-like"/>
</dbReference>
<keyword evidence="4" id="KW-1185">Reference proteome</keyword>
<gene>
    <name evidence="3" type="ORF">CP500_018445</name>
</gene>
<protein>
    <submittedName>
        <fullName evidence="3">Chromosome segregation protein SMC</fullName>
    </submittedName>
</protein>
<feature type="compositionally biased region" description="Basic and acidic residues" evidence="1">
    <location>
        <begin position="160"/>
        <end position="170"/>
    </location>
</feature>
<dbReference type="AlphaFoldDB" id="A0A2G4EX19"/>
<evidence type="ECO:0000256" key="1">
    <source>
        <dbReference type="SAM" id="MobiDB-lite"/>
    </source>
</evidence>